<feature type="domain" description="HD" evidence="1">
    <location>
        <begin position="23"/>
        <end position="121"/>
    </location>
</feature>
<protein>
    <submittedName>
        <fullName evidence="2">HD domain protein</fullName>
    </submittedName>
</protein>
<comment type="caution">
    <text evidence="2">The sequence shown here is derived from an EMBL/GenBank/DDBJ whole genome shotgun (WGS) entry which is preliminary data.</text>
</comment>
<dbReference type="InterPro" id="IPR006674">
    <property type="entry name" value="HD_domain"/>
</dbReference>
<gene>
    <name evidence="2" type="ORF">BWY41_00893</name>
</gene>
<name>A0A1V5SXK9_9BACT</name>
<dbReference type="Proteomes" id="UP000485569">
    <property type="component" value="Unassembled WGS sequence"/>
</dbReference>
<dbReference type="SUPFAM" id="SSF109604">
    <property type="entry name" value="HD-domain/PDEase-like"/>
    <property type="match status" value="1"/>
</dbReference>
<evidence type="ECO:0000259" key="1">
    <source>
        <dbReference type="Pfam" id="PF01966"/>
    </source>
</evidence>
<reference evidence="2" key="1">
    <citation type="submission" date="2017-02" db="EMBL/GenBank/DDBJ databases">
        <title>Delving into the versatile metabolic prowess of the omnipresent phylum Bacteroidetes.</title>
        <authorList>
            <person name="Nobu M.K."/>
            <person name="Mei R."/>
            <person name="Narihiro T."/>
            <person name="Kuroda K."/>
            <person name="Liu W.-T."/>
        </authorList>
    </citation>
    <scope>NUCLEOTIDE SEQUENCE</scope>
    <source>
        <strain evidence="2">ADurb.Bin276</strain>
    </source>
</reference>
<proteinExistence type="predicted"/>
<dbReference type="Pfam" id="PF01966">
    <property type="entry name" value="HD"/>
    <property type="match status" value="1"/>
</dbReference>
<dbReference type="Gene3D" id="1.10.3210.10">
    <property type="entry name" value="Hypothetical protein af1432"/>
    <property type="match status" value="1"/>
</dbReference>
<sequence length="164" mass="19050">MAHDVNWYWQKVEEVFHDDAHMIDHTKKVLEYAQQIISDQTDMSEEEKRRTEVAVLLHDIGILVAEKKYGSRAGKFQHIEGPPLVREITKQAGEEPGFIDRVAFIVGNHHNFSKADGTDFQILIEADMLVNLKNEKIIKNKLAEFIDNFFKTKKGREIARQIYL</sequence>
<dbReference type="AlphaFoldDB" id="A0A1V5SXK9"/>
<organism evidence="2">
    <name type="scientific">Candidatus Atribacter allofermentans</name>
    <dbReference type="NCBI Taxonomy" id="1852833"/>
    <lineage>
        <taxon>Bacteria</taxon>
        <taxon>Pseudomonadati</taxon>
        <taxon>Atribacterota</taxon>
        <taxon>Atribacteria</taxon>
        <taxon>Atribacterales</taxon>
        <taxon>Atribacteraceae</taxon>
        <taxon>Atribacter</taxon>
    </lineage>
</organism>
<dbReference type="EMBL" id="MWBQ01000056">
    <property type="protein sequence ID" value="OQA59237.1"/>
    <property type="molecule type" value="Genomic_DNA"/>
</dbReference>
<accession>A0A1V5SXK9</accession>
<evidence type="ECO:0000313" key="2">
    <source>
        <dbReference type="EMBL" id="OQA59237.1"/>
    </source>
</evidence>